<dbReference type="EMBL" id="BDIP01000526">
    <property type="protein sequence ID" value="GCA62348.1"/>
    <property type="molecule type" value="Genomic_DNA"/>
</dbReference>
<evidence type="ECO:0000313" key="4">
    <source>
        <dbReference type="EMBL" id="GCA62348.1"/>
    </source>
</evidence>
<dbReference type="Pfam" id="PF03489">
    <property type="entry name" value="SapB_2"/>
    <property type="match status" value="1"/>
</dbReference>
<feature type="signal peptide" evidence="2">
    <location>
        <begin position="1"/>
        <end position="23"/>
    </location>
</feature>
<evidence type="ECO:0000256" key="2">
    <source>
        <dbReference type="SAM" id="SignalP"/>
    </source>
</evidence>
<keyword evidence="2" id="KW-0732">Signal</keyword>
<dbReference type="SUPFAM" id="SSF47862">
    <property type="entry name" value="Saposin"/>
    <property type="match status" value="1"/>
</dbReference>
<feature type="domain" description="Saposin B-type" evidence="3">
    <location>
        <begin position="26"/>
        <end position="117"/>
    </location>
</feature>
<dbReference type="PROSITE" id="PS50015">
    <property type="entry name" value="SAP_B"/>
    <property type="match status" value="1"/>
</dbReference>
<dbReference type="Gene3D" id="1.10.225.10">
    <property type="entry name" value="Saposin-like"/>
    <property type="match status" value="1"/>
</dbReference>
<evidence type="ECO:0000256" key="1">
    <source>
        <dbReference type="ARBA" id="ARBA00023157"/>
    </source>
</evidence>
<organism evidence="4 5">
    <name type="scientific">Kipferlia bialata</name>
    <dbReference type="NCBI Taxonomy" id="797122"/>
    <lineage>
        <taxon>Eukaryota</taxon>
        <taxon>Metamonada</taxon>
        <taxon>Carpediemonas-like organisms</taxon>
        <taxon>Kipferlia</taxon>
    </lineage>
</organism>
<feature type="chain" id="PRO_5017233030" description="Saposin B-type domain-containing protein" evidence="2">
    <location>
        <begin position="24"/>
        <end position="117"/>
    </location>
</feature>
<name>A0A391NSS2_9EUKA</name>
<keyword evidence="5" id="KW-1185">Reference proteome</keyword>
<protein>
    <recommendedName>
        <fullName evidence="3">Saposin B-type domain-containing protein</fullName>
    </recommendedName>
</protein>
<dbReference type="InterPro" id="IPR011001">
    <property type="entry name" value="Saposin-like"/>
</dbReference>
<dbReference type="OrthoDB" id="69496at2759"/>
<dbReference type="SMART" id="SM00741">
    <property type="entry name" value="SapB"/>
    <property type="match status" value="1"/>
</dbReference>
<evidence type="ECO:0000313" key="5">
    <source>
        <dbReference type="Proteomes" id="UP000265618"/>
    </source>
</evidence>
<dbReference type="InterPro" id="IPR008139">
    <property type="entry name" value="SaposinB_dom"/>
</dbReference>
<reference evidence="4 5" key="1">
    <citation type="journal article" date="2018" name="PLoS ONE">
        <title>The draft genome of Kipferlia bialata reveals reductive genome evolution in fornicate parasites.</title>
        <authorList>
            <person name="Tanifuji G."/>
            <person name="Takabayashi S."/>
            <person name="Kume K."/>
            <person name="Takagi M."/>
            <person name="Nakayama T."/>
            <person name="Kamikawa R."/>
            <person name="Inagaki Y."/>
            <person name="Hashimoto T."/>
        </authorList>
    </citation>
    <scope>NUCLEOTIDE SEQUENCE [LARGE SCALE GENOMIC DNA]</scope>
    <source>
        <strain evidence="4">NY0173</strain>
    </source>
</reference>
<evidence type="ECO:0000259" key="3">
    <source>
        <dbReference type="PROSITE" id="PS50015"/>
    </source>
</evidence>
<keyword evidence="1" id="KW-1015">Disulfide bond</keyword>
<dbReference type="AlphaFoldDB" id="A0A391NSS2"/>
<proteinExistence type="predicted"/>
<dbReference type="Proteomes" id="UP000265618">
    <property type="component" value="Unassembled WGS sequence"/>
</dbReference>
<accession>A0A391NSS2</accession>
<comment type="caution">
    <text evidence="4">The sequence shown here is derived from an EMBL/GenBank/DDBJ whole genome shotgun (WGS) entry which is preliminary data.</text>
</comment>
<dbReference type="InterPro" id="IPR008138">
    <property type="entry name" value="SapB_2"/>
</dbReference>
<sequence length="117" mass="12822">MAAASFLLAVVLVLCTFVLGCKASDSYEDCDVCYAMMEETEHYMATGPTEEDLLAFVQTGCCQVLYDNVREEHSATLASEVQRDCLQVGSRYGKDLMTLLLDDYSPDVVCSVVGVCH</sequence>
<gene>
    <name evidence="4" type="ORF">KIPB_002930</name>
</gene>